<organism evidence="11 12">
    <name type="scientific">Alteromonas lipolytica</name>
    <dbReference type="NCBI Taxonomy" id="1856405"/>
    <lineage>
        <taxon>Bacteria</taxon>
        <taxon>Pseudomonadati</taxon>
        <taxon>Pseudomonadota</taxon>
        <taxon>Gammaproteobacteria</taxon>
        <taxon>Alteromonadales</taxon>
        <taxon>Alteromonadaceae</taxon>
        <taxon>Alteromonas/Salinimonas group</taxon>
        <taxon>Alteromonas</taxon>
    </lineage>
</organism>
<dbReference type="GO" id="GO:0006355">
    <property type="term" value="P:regulation of DNA-templated transcription"/>
    <property type="evidence" value="ECO:0007669"/>
    <property type="project" value="InterPro"/>
</dbReference>
<feature type="domain" description="PAC" evidence="8">
    <location>
        <begin position="251"/>
        <end position="301"/>
    </location>
</feature>
<dbReference type="NCBIfam" id="TIGR00254">
    <property type="entry name" value="GGDEF"/>
    <property type="match status" value="1"/>
</dbReference>
<protein>
    <recommendedName>
        <fullName evidence="6">Sensor protein FixL</fullName>
    </recommendedName>
</protein>
<evidence type="ECO:0000256" key="2">
    <source>
        <dbReference type="ARBA" id="ARBA00022741"/>
    </source>
</evidence>
<dbReference type="CDD" id="cd01949">
    <property type="entry name" value="GGDEF"/>
    <property type="match status" value="1"/>
</dbReference>
<dbReference type="Pfam" id="PF00989">
    <property type="entry name" value="PAS"/>
    <property type="match status" value="1"/>
</dbReference>
<dbReference type="PROSITE" id="PS50883">
    <property type="entry name" value="EAL"/>
    <property type="match status" value="1"/>
</dbReference>
<dbReference type="GO" id="GO:0005524">
    <property type="term" value="F:ATP binding"/>
    <property type="evidence" value="ECO:0007669"/>
    <property type="project" value="UniProtKB-KW"/>
</dbReference>
<dbReference type="InterPro" id="IPR013767">
    <property type="entry name" value="PAS_fold"/>
</dbReference>
<dbReference type="InterPro" id="IPR000700">
    <property type="entry name" value="PAS-assoc_C"/>
</dbReference>
<dbReference type="SMART" id="SM00267">
    <property type="entry name" value="GGDEF"/>
    <property type="match status" value="1"/>
</dbReference>
<dbReference type="PANTHER" id="PTHR44757">
    <property type="entry name" value="DIGUANYLATE CYCLASE DGCP"/>
    <property type="match status" value="1"/>
</dbReference>
<dbReference type="InterPro" id="IPR052155">
    <property type="entry name" value="Biofilm_reg_signaling"/>
</dbReference>
<dbReference type="Gene3D" id="3.30.70.270">
    <property type="match status" value="1"/>
</dbReference>
<dbReference type="InterPro" id="IPR043128">
    <property type="entry name" value="Rev_trsase/Diguanyl_cyclase"/>
</dbReference>
<evidence type="ECO:0000259" key="7">
    <source>
        <dbReference type="PROSITE" id="PS50112"/>
    </source>
</evidence>
<dbReference type="Pfam" id="PF00990">
    <property type="entry name" value="GGDEF"/>
    <property type="match status" value="1"/>
</dbReference>
<dbReference type="RefSeq" id="WP_070176820.1">
    <property type="nucleotide sequence ID" value="NZ_BMJR01000003.1"/>
</dbReference>
<dbReference type="InterPro" id="IPR035965">
    <property type="entry name" value="PAS-like_dom_sf"/>
</dbReference>
<dbReference type="PROSITE" id="PS50112">
    <property type="entry name" value="PAS"/>
    <property type="match status" value="1"/>
</dbReference>
<evidence type="ECO:0000256" key="1">
    <source>
        <dbReference type="ARBA" id="ARBA00022679"/>
    </source>
</evidence>
<dbReference type="Pfam" id="PF00563">
    <property type="entry name" value="EAL"/>
    <property type="match status" value="1"/>
</dbReference>
<dbReference type="PROSITE" id="PS50113">
    <property type="entry name" value="PAC"/>
    <property type="match status" value="1"/>
</dbReference>
<dbReference type="SMART" id="SM00091">
    <property type="entry name" value="PAS"/>
    <property type="match status" value="1"/>
</dbReference>
<dbReference type="InterPro" id="IPR029787">
    <property type="entry name" value="Nucleotide_cyclase"/>
</dbReference>
<evidence type="ECO:0000259" key="8">
    <source>
        <dbReference type="PROSITE" id="PS50113"/>
    </source>
</evidence>
<dbReference type="CDD" id="cd00130">
    <property type="entry name" value="PAS"/>
    <property type="match status" value="1"/>
</dbReference>
<dbReference type="InterPro" id="IPR000014">
    <property type="entry name" value="PAS"/>
</dbReference>
<evidence type="ECO:0000313" key="12">
    <source>
        <dbReference type="Proteomes" id="UP000176037"/>
    </source>
</evidence>
<evidence type="ECO:0000259" key="9">
    <source>
        <dbReference type="PROSITE" id="PS50883"/>
    </source>
</evidence>
<dbReference type="PROSITE" id="PS50887">
    <property type="entry name" value="GGDEF"/>
    <property type="match status" value="1"/>
</dbReference>
<dbReference type="CDD" id="cd01948">
    <property type="entry name" value="EAL"/>
    <property type="match status" value="1"/>
</dbReference>
<accession>A0A1E8FEI2</accession>
<keyword evidence="3" id="KW-0418">Kinase</keyword>
<dbReference type="AlphaFoldDB" id="A0A1E8FEI2"/>
<evidence type="ECO:0000259" key="10">
    <source>
        <dbReference type="PROSITE" id="PS50887"/>
    </source>
</evidence>
<proteinExistence type="predicted"/>
<gene>
    <name evidence="11" type="ORF">BFC17_20215</name>
</gene>
<feature type="domain" description="GGDEF" evidence="10">
    <location>
        <begin position="333"/>
        <end position="474"/>
    </location>
</feature>
<dbReference type="FunFam" id="3.30.450.20:FF:000060">
    <property type="entry name" value="Sensor protein FixL"/>
    <property type="match status" value="1"/>
</dbReference>
<evidence type="ECO:0000256" key="4">
    <source>
        <dbReference type="ARBA" id="ARBA00022840"/>
    </source>
</evidence>
<reference evidence="11 12" key="1">
    <citation type="submission" date="2016-09" db="EMBL/GenBank/DDBJ databases">
        <title>Alteromonas lipolytica, a new species isolated from sea water.</title>
        <authorList>
            <person name="Wu Y.-H."/>
            <person name="Cheng H."/>
            <person name="Xu X.-W."/>
        </authorList>
    </citation>
    <scope>NUCLEOTIDE SEQUENCE [LARGE SCALE GENOMIC DNA]</scope>
    <source>
        <strain evidence="11 12">JW12</strain>
    </source>
</reference>
<evidence type="ECO:0000256" key="6">
    <source>
        <dbReference type="ARBA" id="ARBA00070616"/>
    </source>
</evidence>
<keyword evidence="12" id="KW-1185">Reference proteome</keyword>
<dbReference type="InterPro" id="IPR001633">
    <property type="entry name" value="EAL_dom"/>
</dbReference>
<sequence>MQQLLNKLALGTYSEFSQLTRNITVVISNAQCQIMAVSRQEHSIAWAANHPQQTPPAYQKCFIEPVFHDALLNQHDTFAEADAKSLQAIKSLLGNNTATRALGIGSSRSGDPDTFCMFLLLFNDAEISQNNLTSLLNALKHDILQTCSDYCEVRLLNNLVKASTVDTISQIEKLTEFNQKLTDNINDALVVIDHKGEVISANRMVESLLGYTEAELLGKNVSVLMPAPYASAHDHYLKHYIETRQAHIIGRPRELPAKHKSGDTVHIELTLTEVEHQQQTWFVGMMRDLTERKNHEARMRKMAYEDPITGLPNLQAYHRDSSKWLSLANTPESYLYVSIIDIDRFSEVNLAYGREKGDHVLAIMAKRILAICGQEFVAYRGLGDSFIIARLAPLTSPTAEDRFALTQFELSLQASLENNIDIEGHQHQKSVSIGSIFKVVDSDETPESLLSLIDYTRAEIKSAECRTIYRISHADYQSFERQKNIRHAILPALTNNEFHVVLQPKVNAERKVMSSELLIRWNSPELGAVRPDEFIPIAEISSDIHDITKWVLEQACINLAEAKKYGQNTQIAINVSARDIVRPVFEETIMNMLRRYNLRPQQLILELTETALIQDLSAVSEKLKILSDYGLKISIDDFGTAYSSMINLYMLPISELKIDRIFTLEMEKNFKAKGIVESLLALSKRMQISTVAEGVETAQQVEILEKMGCDLMQGYYFARPLPPEEWLAFLLKANKSTDETIANQ</sequence>
<evidence type="ECO:0000256" key="5">
    <source>
        <dbReference type="ARBA" id="ARBA00059827"/>
    </source>
</evidence>
<dbReference type="SUPFAM" id="SSF55073">
    <property type="entry name" value="Nucleotide cyclase"/>
    <property type="match status" value="1"/>
</dbReference>
<dbReference type="InterPro" id="IPR000160">
    <property type="entry name" value="GGDEF_dom"/>
</dbReference>
<dbReference type="EMBL" id="MJIC01000014">
    <property type="protein sequence ID" value="OFI33893.1"/>
    <property type="molecule type" value="Genomic_DNA"/>
</dbReference>
<dbReference type="OrthoDB" id="6341453at2"/>
<keyword evidence="1" id="KW-0808">Transferase</keyword>
<feature type="domain" description="PAS" evidence="7">
    <location>
        <begin position="174"/>
        <end position="244"/>
    </location>
</feature>
<dbReference type="SUPFAM" id="SSF55785">
    <property type="entry name" value="PYP-like sensor domain (PAS domain)"/>
    <property type="match status" value="1"/>
</dbReference>
<dbReference type="Proteomes" id="UP000176037">
    <property type="component" value="Unassembled WGS sequence"/>
</dbReference>
<dbReference type="STRING" id="1856405.BFC17_20215"/>
<dbReference type="Gene3D" id="3.20.20.450">
    <property type="entry name" value="EAL domain"/>
    <property type="match status" value="1"/>
</dbReference>
<dbReference type="PANTHER" id="PTHR44757:SF2">
    <property type="entry name" value="BIOFILM ARCHITECTURE MAINTENANCE PROTEIN MBAA"/>
    <property type="match status" value="1"/>
</dbReference>
<comment type="caution">
    <text evidence="11">The sequence shown here is derived from an EMBL/GenBank/DDBJ whole genome shotgun (WGS) entry which is preliminary data.</text>
</comment>
<dbReference type="GO" id="GO:0016301">
    <property type="term" value="F:kinase activity"/>
    <property type="evidence" value="ECO:0007669"/>
    <property type="project" value="UniProtKB-KW"/>
</dbReference>
<feature type="domain" description="EAL" evidence="9">
    <location>
        <begin position="482"/>
        <end position="734"/>
    </location>
</feature>
<dbReference type="NCBIfam" id="TIGR00229">
    <property type="entry name" value="sensory_box"/>
    <property type="match status" value="1"/>
</dbReference>
<evidence type="ECO:0000313" key="11">
    <source>
        <dbReference type="EMBL" id="OFI33893.1"/>
    </source>
</evidence>
<dbReference type="InterPro" id="IPR035919">
    <property type="entry name" value="EAL_sf"/>
</dbReference>
<name>A0A1E8FEI2_9ALTE</name>
<keyword evidence="4" id="KW-0067">ATP-binding</keyword>
<dbReference type="Gene3D" id="3.30.450.20">
    <property type="entry name" value="PAS domain"/>
    <property type="match status" value="1"/>
</dbReference>
<dbReference type="SMART" id="SM00052">
    <property type="entry name" value="EAL"/>
    <property type="match status" value="1"/>
</dbReference>
<comment type="function">
    <text evidence="5">Putative oxygen sensor; modulates the activity of FixJ, a transcriptional activator of nitrogen fixation fixK gene. FixL probably acts as a kinase that phosphorylates FixJ.</text>
</comment>
<evidence type="ECO:0000256" key="3">
    <source>
        <dbReference type="ARBA" id="ARBA00022777"/>
    </source>
</evidence>
<keyword evidence="2" id="KW-0547">Nucleotide-binding</keyword>
<dbReference type="SUPFAM" id="SSF141868">
    <property type="entry name" value="EAL domain-like"/>
    <property type="match status" value="1"/>
</dbReference>